<proteinExistence type="predicted"/>
<comment type="caution">
    <text evidence="3">The sequence shown here is derived from an EMBL/GenBank/DDBJ whole genome shotgun (WGS) entry which is preliminary data.</text>
</comment>
<dbReference type="InterPro" id="IPR017734">
    <property type="entry name" value="T6SS_SciN"/>
</dbReference>
<name>A0A8J7IPW6_9BACT</name>
<protein>
    <submittedName>
        <fullName evidence="3">Type VI secretion lipoprotein TssJ</fullName>
    </submittedName>
</protein>
<evidence type="ECO:0000313" key="4">
    <source>
        <dbReference type="Proteomes" id="UP000636888"/>
    </source>
</evidence>
<gene>
    <name evidence="3" type="ORF">JFN93_07440</name>
</gene>
<feature type="compositionally biased region" description="Basic and acidic residues" evidence="1">
    <location>
        <begin position="187"/>
        <end position="205"/>
    </location>
</feature>
<dbReference type="Proteomes" id="UP000636888">
    <property type="component" value="Unassembled WGS sequence"/>
</dbReference>
<reference evidence="3" key="1">
    <citation type="submission" date="2020-12" db="EMBL/GenBank/DDBJ databases">
        <title>Geomonas sp. Red875, isolated from river sediment.</title>
        <authorList>
            <person name="Xu Z."/>
            <person name="Zhang Z."/>
            <person name="Masuda Y."/>
            <person name="Itoh H."/>
            <person name="Senoo K."/>
        </authorList>
    </citation>
    <scope>NUCLEOTIDE SEQUENCE</scope>
    <source>
        <strain evidence="3">Red875</strain>
    </source>
</reference>
<feature type="region of interest" description="Disordered" evidence="1">
    <location>
        <begin position="184"/>
        <end position="205"/>
    </location>
</feature>
<evidence type="ECO:0000256" key="1">
    <source>
        <dbReference type="SAM" id="MobiDB-lite"/>
    </source>
</evidence>
<dbReference type="PROSITE" id="PS51257">
    <property type="entry name" value="PROKAR_LIPOPROTEIN"/>
    <property type="match status" value="1"/>
</dbReference>
<keyword evidence="4" id="KW-1185">Reference proteome</keyword>
<sequence length="231" mass="25655">MRGVICLPSIFLLSLVLLSCSSARNATGSLPAPLPVTNPADWSYQKGGISIHLRADPKLNLFRNTPHTLLLCIYHLRDPNGFQQLQSEKDGLQRLLECNRFDPSVMHARTLVVQPGQEIEELMDRADGAKFIGIAAGYFKGDRKLATRAYPVPLIEEIRGGGVTQITQRLSIHLYLGPHGITEFQDDAGKDRKNNPQPQKDPEKQNYLKSAYLYGPTALFHSSLIVSPILL</sequence>
<evidence type="ECO:0000256" key="2">
    <source>
        <dbReference type="SAM" id="SignalP"/>
    </source>
</evidence>
<dbReference type="AlphaFoldDB" id="A0A8J7IPW6"/>
<dbReference type="RefSeq" id="WP_199383376.1">
    <property type="nucleotide sequence ID" value="NZ_JAEMHM010000005.1"/>
</dbReference>
<feature type="chain" id="PRO_5035154328" evidence="2">
    <location>
        <begin position="27"/>
        <end position="231"/>
    </location>
</feature>
<dbReference type="InterPro" id="IPR038706">
    <property type="entry name" value="Type_VI_SciN-like_sf"/>
</dbReference>
<organism evidence="3 4">
    <name type="scientific">Geomesophilobacter sediminis</name>
    <dbReference type="NCBI Taxonomy" id="2798584"/>
    <lineage>
        <taxon>Bacteria</taxon>
        <taxon>Pseudomonadati</taxon>
        <taxon>Thermodesulfobacteriota</taxon>
        <taxon>Desulfuromonadia</taxon>
        <taxon>Geobacterales</taxon>
        <taxon>Geobacteraceae</taxon>
        <taxon>Geomesophilobacter</taxon>
    </lineage>
</organism>
<dbReference type="Gene3D" id="2.60.40.4150">
    <property type="entry name" value="Type VI secretion system, lipoprotein SciN"/>
    <property type="match status" value="1"/>
</dbReference>
<accession>A0A8J7IPW6</accession>
<keyword evidence="3" id="KW-0449">Lipoprotein</keyword>
<dbReference type="EMBL" id="JAEMHM010000005">
    <property type="protein sequence ID" value="MBJ6724534.1"/>
    <property type="molecule type" value="Genomic_DNA"/>
</dbReference>
<feature type="signal peptide" evidence="2">
    <location>
        <begin position="1"/>
        <end position="26"/>
    </location>
</feature>
<evidence type="ECO:0000313" key="3">
    <source>
        <dbReference type="EMBL" id="MBJ6724534.1"/>
    </source>
</evidence>
<dbReference type="Pfam" id="PF12790">
    <property type="entry name" value="T6SS-SciN"/>
    <property type="match status" value="1"/>
</dbReference>
<keyword evidence="2" id="KW-0732">Signal</keyword>